<accession>A0ABQ9EN79</accession>
<dbReference type="PANTHER" id="PTHR14215:SF0">
    <property type="entry name" value="WH2 DOMAIN-CONTAINING PROTEIN"/>
    <property type="match status" value="1"/>
</dbReference>
<evidence type="ECO:0000256" key="1">
    <source>
        <dbReference type="ARBA" id="ARBA00005807"/>
    </source>
</evidence>
<evidence type="ECO:0000313" key="3">
    <source>
        <dbReference type="EMBL" id="KAJ8305387.1"/>
    </source>
</evidence>
<evidence type="ECO:0000256" key="2">
    <source>
        <dbReference type="SAM" id="MobiDB-lite"/>
    </source>
</evidence>
<dbReference type="Proteomes" id="UP001217089">
    <property type="component" value="Unassembled WGS sequence"/>
</dbReference>
<comment type="caution">
    <text evidence="3">The sequence shown here is derived from an EMBL/GenBank/DDBJ whole genome shotgun (WGS) entry which is preliminary data.</text>
</comment>
<proteinExistence type="inferred from homology"/>
<feature type="region of interest" description="Disordered" evidence="2">
    <location>
        <begin position="382"/>
        <end position="402"/>
    </location>
</feature>
<dbReference type="PANTHER" id="PTHR14215">
    <property type="entry name" value="PROTEIN OF UNKNOWN FUNCTION DUF729"/>
    <property type="match status" value="1"/>
</dbReference>
<name>A0ABQ9EN79_TEGGR</name>
<organism evidence="3 4">
    <name type="scientific">Tegillarca granosa</name>
    <name type="common">Malaysian cockle</name>
    <name type="synonym">Anadara granosa</name>
    <dbReference type="NCBI Taxonomy" id="220873"/>
    <lineage>
        <taxon>Eukaryota</taxon>
        <taxon>Metazoa</taxon>
        <taxon>Spiralia</taxon>
        <taxon>Lophotrochozoa</taxon>
        <taxon>Mollusca</taxon>
        <taxon>Bivalvia</taxon>
        <taxon>Autobranchia</taxon>
        <taxon>Pteriomorphia</taxon>
        <taxon>Arcoida</taxon>
        <taxon>Arcoidea</taxon>
        <taxon>Arcidae</taxon>
        <taxon>Tegillarca</taxon>
    </lineage>
</organism>
<dbReference type="Pfam" id="PF05308">
    <property type="entry name" value="Mito_fiss_reg"/>
    <property type="match status" value="1"/>
</dbReference>
<evidence type="ECO:0008006" key="5">
    <source>
        <dbReference type="Google" id="ProtNLM"/>
    </source>
</evidence>
<gene>
    <name evidence="3" type="ORF">KUTeg_015932</name>
</gene>
<evidence type="ECO:0000313" key="4">
    <source>
        <dbReference type="Proteomes" id="UP001217089"/>
    </source>
</evidence>
<reference evidence="3 4" key="1">
    <citation type="submission" date="2022-12" db="EMBL/GenBank/DDBJ databases">
        <title>Chromosome-level genome of Tegillarca granosa.</title>
        <authorList>
            <person name="Kim J."/>
        </authorList>
    </citation>
    <scope>NUCLEOTIDE SEQUENCE [LARGE SCALE GENOMIC DNA]</scope>
    <source>
        <strain evidence="3">Teg-2019</strain>
        <tissue evidence="3">Adductor muscle</tissue>
    </source>
</reference>
<dbReference type="InterPro" id="IPR007972">
    <property type="entry name" value="Mtfr1"/>
</dbReference>
<keyword evidence="4" id="KW-1185">Reference proteome</keyword>
<protein>
    <recommendedName>
        <fullName evidence="5">Mitochondrial fission regulator 2</fullName>
    </recommendedName>
</protein>
<comment type="similarity">
    <text evidence="1">Belongs to the MTFR1 family.</text>
</comment>
<dbReference type="EMBL" id="JARBDR010000813">
    <property type="protein sequence ID" value="KAJ8305387.1"/>
    <property type="molecule type" value="Genomic_DNA"/>
</dbReference>
<sequence length="412" mass="46259">MDVIEDFVVYLRIALDYIGIDADDLGDFLADFYLRRRQNVRHFRRALTQNWDRNITQHRLRASQNWHRWRSDIRHRSLIRIIGTNLPLKPPKRIRIHKHMLRPRRRHNSLDSQVSSSLSLSSSMTSLDDDRELVWVEEELGNNCVRVRAQAKDEEMSDSDQELDPDLFNLRAGTTSPMSSTMISSISTMSCDPAAMSKIAVLEDELMNLRQQIAGLVLTQEQVNRSQSLSILDMGKSECYTPTCPPVAPPPPPLPPSANAAGLPPIPPPPPPPPILKCSTPTVVTEDKGKQHITYDVECQNIVNKPKPDVSTPELSSQKAAPPSMVDVLKGLSSVKLRSIQRSPNGTPLKPRLPPLSSNDCKDPALLIAEALKKKFAHRQFNSPDVDKENDSHNFTSEDENSPCCNNHQKCV</sequence>